<feature type="domain" description="STAS" evidence="3">
    <location>
        <begin position="1"/>
        <end position="104"/>
    </location>
</feature>
<evidence type="ECO:0000256" key="1">
    <source>
        <dbReference type="ARBA" id="ARBA00009013"/>
    </source>
</evidence>
<evidence type="ECO:0000313" key="5">
    <source>
        <dbReference type="Proteomes" id="UP000016511"/>
    </source>
</evidence>
<evidence type="ECO:0000256" key="2">
    <source>
        <dbReference type="RuleBase" id="RU003749"/>
    </source>
</evidence>
<dbReference type="SUPFAM" id="SSF52091">
    <property type="entry name" value="SpoIIaa-like"/>
    <property type="match status" value="1"/>
</dbReference>
<sequence length="117" mass="13495">MKQGYRIISLEGEMNYENSRHISKELLSFITEEQHHYILDVSRLESIDSTGLGILFSFCKTCHIRKKESKLVAGNTSWYKLLHFSKLDRVLSIYPDVSTAILTCKMEPATGFSILEY</sequence>
<dbReference type="STRING" id="649747.HMPREF0083_03046"/>
<dbReference type="EMBL" id="AWSJ01000183">
    <property type="protein sequence ID" value="ERI08890.1"/>
    <property type="molecule type" value="Genomic_DNA"/>
</dbReference>
<dbReference type="GO" id="GO:0043856">
    <property type="term" value="F:anti-sigma factor antagonist activity"/>
    <property type="evidence" value="ECO:0007669"/>
    <property type="project" value="InterPro"/>
</dbReference>
<comment type="similarity">
    <text evidence="1 2">Belongs to the anti-sigma-factor antagonist family.</text>
</comment>
<dbReference type="PROSITE" id="PS50801">
    <property type="entry name" value="STAS"/>
    <property type="match status" value="1"/>
</dbReference>
<dbReference type="NCBIfam" id="TIGR00377">
    <property type="entry name" value="ant_ant_sig"/>
    <property type="match status" value="1"/>
</dbReference>
<evidence type="ECO:0000313" key="4">
    <source>
        <dbReference type="EMBL" id="ERI08890.1"/>
    </source>
</evidence>
<reference evidence="4 5" key="1">
    <citation type="submission" date="2013-08" db="EMBL/GenBank/DDBJ databases">
        <authorList>
            <person name="Weinstock G."/>
            <person name="Sodergren E."/>
            <person name="Wylie T."/>
            <person name="Fulton L."/>
            <person name="Fulton R."/>
            <person name="Fronick C."/>
            <person name="O'Laughlin M."/>
            <person name="Godfrey J."/>
            <person name="Miner T."/>
            <person name="Herter B."/>
            <person name="Appelbaum E."/>
            <person name="Cordes M."/>
            <person name="Lek S."/>
            <person name="Wollam A."/>
            <person name="Pepin K.H."/>
            <person name="Palsikar V.B."/>
            <person name="Mitreva M."/>
            <person name="Wilson R.K."/>
        </authorList>
    </citation>
    <scope>NUCLEOTIDE SEQUENCE [LARGE SCALE GENOMIC DNA]</scope>
    <source>
        <strain evidence="4 5">ATCC 12856</strain>
    </source>
</reference>
<gene>
    <name evidence="4" type="ORF">HMPREF0083_03046</name>
</gene>
<evidence type="ECO:0000259" key="3">
    <source>
        <dbReference type="PROSITE" id="PS50801"/>
    </source>
</evidence>
<dbReference type="Proteomes" id="UP000016511">
    <property type="component" value="Unassembled WGS sequence"/>
</dbReference>
<proteinExistence type="inferred from homology"/>
<dbReference type="HOGENOM" id="CLU_115403_6_4_9"/>
<dbReference type="PANTHER" id="PTHR33495">
    <property type="entry name" value="ANTI-SIGMA FACTOR ANTAGONIST TM_1081-RELATED-RELATED"/>
    <property type="match status" value="1"/>
</dbReference>
<dbReference type="InterPro" id="IPR002645">
    <property type="entry name" value="STAS_dom"/>
</dbReference>
<dbReference type="InterPro" id="IPR003658">
    <property type="entry name" value="Anti-sigma_ant"/>
</dbReference>
<keyword evidence="5" id="KW-1185">Reference proteome</keyword>
<dbReference type="InterPro" id="IPR036513">
    <property type="entry name" value="STAS_dom_sf"/>
</dbReference>
<dbReference type="PANTHER" id="PTHR33495:SF2">
    <property type="entry name" value="ANTI-SIGMA FACTOR ANTAGONIST TM_1081-RELATED"/>
    <property type="match status" value="1"/>
</dbReference>
<dbReference type="AlphaFoldDB" id="U1X1Q5"/>
<comment type="caution">
    <text evidence="4">The sequence shown here is derived from an EMBL/GenBank/DDBJ whole genome shotgun (WGS) entry which is preliminary data.</text>
</comment>
<dbReference type="PATRIC" id="fig|649747.3.peg.2759"/>
<dbReference type="Gene3D" id="3.30.750.24">
    <property type="entry name" value="STAS domain"/>
    <property type="match status" value="1"/>
</dbReference>
<organism evidence="4 5">
    <name type="scientific">Aneurinibacillus aneurinilyticus ATCC 12856</name>
    <dbReference type="NCBI Taxonomy" id="649747"/>
    <lineage>
        <taxon>Bacteria</taxon>
        <taxon>Bacillati</taxon>
        <taxon>Bacillota</taxon>
        <taxon>Bacilli</taxon>
        <taxon>Bacillales</taxon>
        <taxon>Paenibacillaceae</taxon>
        <taxon>Aneurinibacillus group</taxon>
        <taxon>Aneurinibacillus</taxon>
    </lineage>
</organism>
<accession>U1X1Q5</accession>
<name>U1X1Q5_ANEAE</name>
<protein>
    <recommendedName>
        <fullName evidence="2">Anti-sigma factor antagonist</fullName>
    </recommendedName>
</protein>
<dbReference type="Pfam" id="PF01740">
    <property type="entry name" value="STAS"/>
    <property type="match status" value="1"/>
</dbReference>
<dbReference type="CDD" id="cd07043">
    <property type="entry name" value="STAS_anti-anti-sigma_factors"/>
    <property type="match status" value="1"/>
</dbReference>